<dbReference type="EMBL" id="FOWR01000025">
    <property type="protein sequence ID" value="SFP80597.1"/>
    <property type="molecule type" value="Genomic_DNA"/>
</dbReference>
<gene>
    <name evidence="2" type="ORF">SAMN03084138_03168</name>
</gene>
<feature type="domain" description="PilZ" evidence="1">
    <location>
        <begin position="145"/>
        <end position="204"/>
    </location>
</feature>
<dbReference type="RefSeq" id="WP_017007841.1">
    <property type="nucleotide sequence ID" value="NZ_FOWR01000025.1"/>
</dbReference>
<sequence>MMQDQDRTLYDQLLPLYEKADFDTQLTFLTPNLSNSERLLIKMEIRRLMSPFLRPIDLRGKVQGECRSYTLSGLTHWMDDVALNLYHRRLDVYQGQLTQGLWDELHNTPNSHRVLQRTGNAQASPQENFVSLDADALRFGHYLLRSEHRIQLNSQVQVFLPDGTEVNGTTLDISNSGMRIKLPAAFQYDVGTVLTVYFPQLGDECQIPELFTGLDYRLVGIEINLVKDNFRRLRLRLITSTEAIKEAIDVKSKTVDINTITENKDKLISTRTRSYEKIYLEKTPSLPLFFCGSALRYCLLTEQNRELWDYWHDERNQPVIDRLFSPERLQNLALEGLNCSETLVYCFSHEHTDKTYFFSAFPTEMSTELRHLFWHIGSARPSWRVLRVTMTKISEEDAIRLQEVSPAYIHQIDELTHIATIQDLTLEHSNADFRYPVKPKIPAKSLNQYVHPRTGISAIEAVPSLLAPQRKEPRYKHRTGATLIHHVSGEIQAQTVDFSSSGLNLKLTRPFSGTKAQEVAITFNDFRRIDPKAPLGNVPYKVVRISEDRTNVTLVLIQDRHSRHRSEYLQRLIDHNQHRLTLDSEKMPDPPLVEAMHQMLLTRLSATPYFLCRKGDNLQLATVGINYPGNELSRLLESPSQQGLVSLSPVLGEHIAKLSASILRQRNRLTQIKHEFYVAVQFENNAVIDIKARILESFASPEERRFFVSQARKKGKFFAVRNWLQPINEGGQYLNSAVVEEIMMQSSLKARQLEGEFIDLCVYGEMTDVTDEVLLRL</sequence>
<dbReference type="AlphaFoldDB" id="A0A1I5TD30"/>
<organism evidence="2 3">
    <name type="scientific">Enterovibrio norvegicus DSM 15893</name>
    <dbReference type="NCBI Taxonomy" id="1121869"/>
    <lineage>
        <taxon>Bacteria</taxon>
        <taxon>Pseudomonadati</taxon>
        <taxon>Pseudomonadota</taxon>
        <taxon>Gammaproteobacteria</taxon>
        <taxon>Vibrionales</taxon>
        <taxon>Vibrionaceae</taxon>
        <taxon>Enterovibrio</taxon>
    </lineage>
</organism>
<evidence type="ECO:0000313" key="2">
    <source>
        <dbReference type="EMBL" id="SFP80597.1"/>
    </source>
</evidence>
<evidence type="ECO:0000313" key="3">
    <source>
        <dbReference type="Proteomes" id="UP000182692"/>
    </source>
</evidence>
<dbReference type="Gene3D" id="2.40.10.220">
    <property type="entry name" value="predicted glycosyltransferase like domains"/>
    <property type="match status" value="2"/>
</dbReference>
<dbReference type="GO" id="GO:0035438">
    <property type="term" value="F:cyclic-di-GMP binding"/>
    <property type="evidence" value="ECO:0007669"/>
    <property type="project" value="InterPro"/>
</dbReference>
<feature type="domain" description="PilZ" evidence="1">
    <location>
        <begin position="469"/>
        <end position="552"/>
    </location>
</feature>
<dbReference type="InterPro" id="IPR009875">
    <property type="entry name" value="PilZ_domain"/>
</dbReference>
<dbReference type="Pfam" id="PF07238">
    <property type="entry name" value="PilZ"/>
    <property type="match status" value="2"/>
</dbReference>
<proteinExistence type="predicted"/>
<reference evidence="2 3" key="1">
    <citation type="submission" date="2016-10" db="EMBL/GenBank/DDBJ databases">
        <authorList>
            <person name="de Groot N.N."/>
        </authorList>
    </citation>
    <scope>NUCLEOTIDE SEQUENCE [LARGE SCALE GENOMIC DNA]</scope>
    <source>
        <strain evidence="2 3">DSM 15893</strain>
    </source>
</reference>
<dbReference type="Proteomes" id="UP000182692">
    <property type="component" value="Unassembled WGS sequence"/>
</dbReference>
<name>A0A1I5TD30_9GAMM</name>
<dbReference type="OrthoDB" id="6208912at2"/>
<accession>A0A1I5TD30</accession>
<dbReference type="SUPFAM" id="SSF141371">
    <property type="entry name" value="PilZ domain-like"/>
    <property type="match status" value="1"/>
</dbReference>
<dbReference type="STRING" id="1121869.SAMN03084138_03168"/>
<dbReference type="GeneID" id="35870231"/>
<evidence type="ECO:0000259" key="1">
    <source>
        <dbReference type="Pfam" id="PF07238"/>
    </source>
</evidence>
<protein>
    <submittedName>
        <fullName evidence="2">PilZ domain-containing protein</fullName>
    </submittedName>
</protein>